<dbReference type="Proteomes" id="UP000799772">
    <property type="component" value="Unassembled WGS sequence"/>
</dbReference>
<evidence type="ECO:0000256" key="2">
    <source>
        <dbReference type="ARBA" id="ARBA00022692"/>
    </source>
</evidence>
<dbReference type="PANTHER" id="PTHR31162:SF0">
    <property type="entry name" value="MALIC ACID TRANSPORT PROTEIN"/>
    <property type="match status" value="1"/>
</dbReference>
<keyword evidence="2 5" id="KW-0812">Transmembrane</keyword>
<dbReference type="InterPro" id="IPR004695">
    <property type="entry name" value="SLAC1/Mae1/Ssu1/TehA"/>
</dbReference>
<reference evidence="6" key="1">
    <citation type="journal article" date="2020" name="Stud. Mycol.">
        <title>101 Dothideomycetes genomes: a test case for predicting lifestyles and emergence of pathogens.</title>
        <authorList>
            <person name="Haridas S."/>
            <person name="Albert R."/>
            <person name="Binder M."/>
            <person name="Bloem J."/>
            <person name="Labutti K."/>
            <person name="Salamov A."/>
            <person name="Andreopoulos B."/>
            <person name="Baker S."/>
            <person name="Barry K."/>
            <person name="Bills G."/>
            <person name="Bluhm B."/>
            <person name="Cannon C."/>
            <person name="Castanera R."/>
            <person name="Culley D."/>
            <person name="Daum C."/>
            <person name="Ezra D."/>
            <person name="Gonzalez J."/>
            <person name="Henrissat B."/>
            <person name="Kuo A."/>
            <person name="Liang C."/>
            <person name="Lipzen A."/>
            <person name="Lutzoni F."/>
            <person name="Magnuson J."/>
            <person name="Mondo S."/>
            <person name="Nolan M."/>
            <person name="Ohm R."/>
            <person name="Pangilinan J."/>
            <person name="Park H.-J."/>
            <person name="Ramirez L."/>
            <person name="Alfaro M."/>
            <person name="Sun H."/>
            <person name="Tritt A."/>
            <person name="Yoshinaga Y."/>
            <person name="Zwiers L.-H."/>
            <person name="Turgeon B."/>
            <person name="Goodwin S."/>
            <person name="Spatafora J."/>
            <person name="Crous P."/>
            <person name="Grigoriev I."/>
        </authorList>
    </citation>
    <scope>NUCLEOTIDE SEQUENCE</scope>
    <source>
        <strain evidence="6">CBS 133067</strain>
    </source>
</reference>
<comment type="caution">
    <text evidence="6">The sequence shown here is derived from an EMBL/GenBank/DDBJ whole genome shotgun (WGS) entry which is preliminary data.</text>
</comment>
<accession>A0A9P4I4K5</accession>
<feature type="transmembrane region" description="Helical" evidence="5">
    <location>
        <begin position="162"/>
        <end position="184"/>
    </location>
</feature>
<feature type="transmembrane region" description="Helical" evidence="5">
    <location>
        <begin position="66"/>
        <end position="87"/>
    </location>
</feature>
<gene>
    <name evidence="6" type="ORF">NA57DRAFT_48323</name>
</gene>
<evidence type="ECO:0000256" key="4">
    <source>
        <dbReference type="ARBA" id="ARBA00023136"/>
    </source>
</evidence>
<feature type="transmembrane region" description="Helical" evidence="5">
    <location>
        <begin position="205"/>
        <end position="226"/>
    </location>
</feature>
<proteinExistence type="predicted"/>
<comment type="subcellular location">
    <subcellularLocation>
        <location evidence="1">Membrane</location>
        <topology evidence="1">Multi-pass membrane protein</topology>
    </subcellularLocation>
</comment>
<dbReference type="Gene3D" id="1.50.10.150">
    <property type="entry name" value="Voltage-dependent anion channel"/>
    <property type="match status" value="1"/>
</dbReference>
<dbReference type="GO" id="GO:0015140">
    <property type="term" value="F:malate transmembrane transporter activity"/>
    <property type="evidence" value="ECO:0007669"/>
    <property type="project" value="InterPro"/>
</dbReference>
<evidence type="ECO:0000256" key="5">
    <source>
        <dbReference type="SAM" id="Phobius"/>
    </source>
</evidence>
<protein>
    <recommendedName>
        <fullName evidence="8">Malic acid transport protein</fullName>
    </recommendedName>
</protein>
<evidence type="ECO:0000256" key="3">
    <source>
        <dbReference type="ARBA" id="ARBA00022989"/>
    </source>
</evidence>
<dbReference type="AlphaFoldDB" id="A0A9P4I4K5"/>
<feature type="transmembrane region" description="Helical" evidence="5">
    <location>
        <begin position="102"/>
        <end position="122"/>
    </location>
</feature>
<dbReference type="Pfam" id="PF03595">
    <property type="entry name" value="SLAC1"/>
    <property type="match status" value="1"/>
</dbReference>
<dbReference type="GO" id="GO:0016020">
    <property type="term" value="C:membrane"/>
    <property type="evidence" value="ECO:0007669"/>
    <property type="project" value="UniProtKB-SubCell"/>
</dbReference>
<keyword evidence="7" id="KW-1185">Reference proteome</keyword>
<organism evidence="6 7">
    <name type="scientific">Rhizodiscina lignyota</name>
    <dbReference type="NCBI Taxonomy" id="1504668"/>
    <lineage>
        <taxon>Eukaryota</taxon>
        <taxon>Fungi</taxon>
        <taxon>Dikarya</taxon>
        <taxon>Ascomycota</taxon>
        <taxon>Pezizomycotina</taxon>
        <taxon>Dothideomycetes</taxon>
        <taxon>Pleosporomycetidae</taxon>
        <taxon>Aulographales</taxon>
        <taxon>Rhizodiscinaceae</taxon>
        <taxon>Rhizodiscina</taxon>
    </lineage>
</organism>
<dbReference type="OrthoDB" id="2901184at2759"/>
<evidence type="ECO:0000313" key="6">
    <source>
        <dbReference type="EMBL" id="KAF2093363.1"/>
    </source>
</evidence>
<evidence type="ECO:0000313" key="7">
    <source>
        <dbReference type="Proteomes" id="UP000799772"/>
    </source>
</evidence>
<sequence length="390" mass="43460">MATGGLALLLNPDTQPHSFDGLEVIGKIVYIFDLVIFSLITAAITYRFIRYPGRLKSSLTHPTESLFFATSHLALASIIGCIGRYGVPAAGEWLVVVYRVLFWIYFAITFCNSVGQYVLLFTSPRLKIQDMTPAWDLPIFPVMLSGTIAAIGAPFQPMEKKIPMIICGLLSQGLGMMVSMLMYASYLRRMINYGLPSPQSRPGMFIAVGPPSFTSLAIIGLANAWPTGKQSYFGGSEGEAARMVLLTLATVVSVFIWSLAFWFFCISVIANLLVSWPFITKEKAIHFSLNWWAFIFPNVGFTIATITIGRELDSQGILWVGSIMTIFLVAMYIFVLVHHVLAVWRRKILWPGRDEDTYVMERMGKIERLKGQIPAGSGLVDINEKKARQE</sequence>
<keyword evidence="3 5" id="KW-1133">Transmembrane helix</keyword>
<dbReference type="InterPro" id="IPR038665">
    <property type="entry name" value="Voltage-dep_anion_channel_sf"/>
</dbReference>
<feature type="transmembrane region" description="Helical" evidence="5">
    <location>
        <begin position="291"/>
        <end position="310"/>
    </location>
</feature>
<feature type="transmembrane region" description="Helical" evidence="5">
    <location>
        <begin position="28"/>
        <end position="46"/>
    </location>
</feature>
<feature type="transmembrane region" description="Helical" evidence="5">
    <location>
        <begin position="134"/>
        <end position="156"/>
    </location>
</feature>
<dbReference type="InterPro" id="IPR030185">
    <property type="entry name" value="Mae1"/>
</dbReference>
<feature type="transmembrane region" description="Helical" evidence="5">
    <location>
        <begin position="316"/>
        <end position="344"/>
    </location>
</feature>
<name>A0A9P4I4K5_9PEZI</name>
<keyword evidence="4 5" id="KW-0472">Membrane</keyword>
<dbReference type="PANTHER" id="PTHR31162">
    <property type="entry name" value="MALIC ACID TRANSPORT PROTEIN-RELATED"/>
    <property type="match status" value="1"/>
</dbReference>
<evidence type="ECO:0008006" key="8">
    <source>
        <dbReference type="Google" id="ProtNLM"/>
    </source>
</evidence>
<evidence type="ECO:0000256" key="1">
    <source>
        <dbReference type="ARBA" id="ARBA00004141"/>
    </source>
</evidence>
<dbReference type="CDD" id="cd09317">
    <property type="entry name" value="TDT_Mae1_like"/>
    <property type="match status" value="1"/>
</dbReference>
<dbReference type="EMBL" id="ML978138">
    <property type="protein sequence ID" value="KAF2093363.1"/>
    <property type="molecule type" value="Genomic_DNA"/>
</dbReference>
<feature type="transmembrane region" description="Helical" evidence="5">
    <location>
        <begin position="246"/>
        <end position="279"/>
    </location>
</feature>